<comment type="caution">
    <text evidence="2">The sequence shown here is derived from an EMBL/GenBank/DDBJ whole genome shotgun (WGS) entry which is preliminary data.</text>
</comment>
<protein>
    <submittedName>
        <fullName evidence="2">Uncharacterized protein</fullName>
    </submittedName>
</protein>
<dbReference type="OrthoDB" id="8066225at2759"/>
<gene>
    <name evidence="2" type="ORF">HOLleu_17714</name>
</gene>
<evidence type="ECO:0000313" key="2">
    <source>
        <dbReference type="EMBL" id="KAJ8037009.1"/>
    </source>
</evidence>
<proteinExistence type="predicted"/>
<accession>A0A9Q1C2P8</accession>
<sequence length="128" mass="14374">MIVRGTARERSVLDRVKEGCIPLPWRSEGQAGYYWRCEGLFPLNPFARMGDEKKPRERFPKGGSVKCPAAEGVPVRGTAGNRPGIYDGNSSWEDYKPQFEVVSELHGWSPAVMAMCLAASLRGKRRRF</sequence>
<name>A0A9Q1C2P8_HOLLE</name>
<keyword evidence="3" id="KW-1185">Reference proteome</keyword>
<dbReference type="AlphaFoldDB" id="A0A9Q1C2P8"/>
<reference evidence="2" key="1">
    <citation type="submission" date="2021-10" db="EMBL/GenBank/DDBJ databases">
        <title>Tropical sea cucumber genome reveals ecological adaptation and Cuvierian tubules defense mechanism.</title>
        <authorList>
            <person name="Chen T."/>
        </authorList>
    </citation>
    <scope>NUCLEOTIDE SEQUENCE</scope>
    <source>
        <strain evidence="2">Nanhai2018</strain>
        <tissue evidence="2">Muscle</tissue>
    </source>
</reference>
<evidence type="ECO:0000313" key="3">
    <source>
        <dbReference type="Proteomes" id="UP001152320"/>
    </source>
</evidence>
<evidence type="ECO:0000256" key="1">
    <source>
        <dbReference type="SAM" id="MobiDB-lite"/>
    </source>
</evidence>
<dbReference type="Proteomes" id="UP001152320">
    <property type="component" value="Chromosome 8"/>
</dbReference>
<feature type="region of interest" description="Disordered" evidence="1">
    <location>
        <begin position="52"/>
        <end position="82"/>
    </location>
</feature>
<organism evidence="2 3">
    <name type="scientific">Holothuria leucospilota</name>
    <name type="common">Black long sea cucumber</name>
    <name type="synonym">Mertensiothuria leucospilota</name>
    <dbReference type="NCBI Taxonomy" id="206669"/>
    <lineage>
        <taxon>Eukaryota</taxon>
        <taxon>Metazoa</taxon>
        <taxon>Echinodermata</taxon>
        <taxon>Eleutherozoa</taxon>
        <taxon>Echinozoa</taxon>
        <taxon>Holothuroidea</taxon>
        <taxon>Aspidochirotacea</taxon>
        <taxon>Aspidochirotida</taxon>
        <taxon>Holothuriidae</taxon>
        <taxon>Holothuria</taxon>
    </lineage>
</organism>
<dbReference type="EMBL" id="JAIZAY010000008">
    <property type="protein sequence ID" value="KAJ8037009.1"/>
    <property type="molecule type" value="Genomic_DNA"/>
</dbReference>